<dbReference type="AlphaFoldDB" id="T5KE78"/>
<dbReference type="Proteomes" id="UP000016033">
    <property type="component" value="Unassembled WGS sequence"/>
</dbReference>
<reference evidence="1 2" key="1">
    <citation type="journal article" date="2013" name="Genome Announc.">
        <title>Whole-genome sequences of five oyster-associated bacteria show potential for crude oil hydrocarbon degradation.</title>
        <authorList>
            <person name="Chauhan A."/>
            <person name="Green S."/>
            <person name="Pathak A."/>
            <person name="Thomas J."/>
            <person name="Venkatramanan R."/>
        </authorList>
    </citation>
    <scope>NUCLEOTIDE SEQUENCE [LARGE SCALE GENOMIC DNA]</scope>
    <source>
        <strain evidence="1 2">MF109</strain>
    </source>
</reference>
<evidence type="ECO:0000313" key="2">
    <source>
        <dbReference type="Proteomes" id="UP000016033"/>
    </source>
</evidence>
<organism evidence="1 2">
    <name type="scientific">Microbacterium maritypicum MF109</name>
    <dbReference type="NCBI Taxonomy" id="1333857"/>
    <lineage>
        <taxon>Bacteria</taxon>
        <taxon>Bacillati</taxon>
        <taxon>Actinomycetota</taxon>
        <taxon>Actinomycetes</taxon>
        <taxon>Micrococcales</taxon>
        <taxon>Microbacteriaceae</taxon>
        <taxon>Microbacterium</taxon>
    </lineage>
</organism>
<evidence type="ECO:0000313" key="1">
    <source>
        <dbReference type="EMBL" id="EQM74797.1"/>
    </source>
</evidence>
<comment type="caution">
    <text evidence="1">The sequence shown here is derived from an EMBL/GenBank/DDBJ whole genome shotgun (WGS) entry which is preliminary data.</text>
</comment>
<dbReference type="PATRIC" id="fig|1333857.3.peg.2956"/>
<gene>
    <name evidence="1" type="ORF">L687_04890</name>
</gene>
<name>T5KE78_MICMQ</name>
<dbReference type="EMBL" id="ATAO01000206">
    <property type="protein sequence ID" value="EQM74797.1"/>
    <property type="molecule type" value="Genomic_DNA"/>
</dbReference>
<protein>
    <submittedName>
        <fullName evidence="1">Uncharacterized protein</fullName>
    </submittedName>
</protein>
<proteinExistence type="predicted"/>
<accession>T5KE78</accession>
<sequence>MDTTSPAPQVAVTTPPCMNCGARSTVVVDADRLASWQAGALTQLAFDNLDAGTRELLISGIHPDCWQQMLGNSEE</sequence>
<dbReference type="RefSeq" id="WP_021200887.1">
    <property type="nucleotide sequence ID" value="NZ_ATAO01000206.1"/>
</dbReference>